<proteinExistence type="inferred from homology"/>
<keyword evidence="4" id="KW-0238">DNA-binding</keyword>
<evidence type="ECO:0000259" key="6">
    <source>
        <dbReference type="Pfam" id="PF04542"/>
    </source>
</evidence>
<dbReference type="NCBIfam" id="TIGR02937">
    <property type="entry name" value="sigma70-ECF"/>
    <property type="match status" value="1"/>
</dbReference>
<dbReference type="RefSeq" id="WP_245678875.1">
    <property type="nucleotide sequence ID" value="NZ_CBCRYE010000001.1"/>
</dbReference>
<feature type="domain" description="RNA polymerase sigma factor 70 region 4 type 2" evidence="7">
    <location>
        <begin position="118"/>
        <end position="168"/>
    </location>
</feature>
<organism evidence="8 9">
    <name type="scientific">Asticcacaulis taihuensis</name>
    <dbReference type="NCBI Taxonomy" id="260084"/>
    <lineage>
        <taxon>Bacteria</taxon>
        <taxon>Pseudomonadati</taxon>
        <taxon>Pseudomonadota</taxon>
        <taxon>Alphaproteobacteria</taxon>
        <taxon>Caulobacterales</taxon>
        <taxon>Caulobacteraceae</taxon>
        <taxon>Asticcacaulis</taxon>
    </lineage>
</organism>
<dbReference type="Pfam" id="PF04542">
    <property type="entry name" value="Sigma70_r2"/>
    <property type="match status" value="1"/>
</dbReference>
<evidence type="ECO:0000256" key="1">
    <source>
        <dbReference type="ARBA" id="ARBA00010641"/>
    </source>
</evidence>
<dbReference type="InterPro" id="IPR013249">
    <property type="entry name" value="RNA_pol_sigma70_r4_t2"/>
</dbReference>
<dbReference type="Gene3D" id="1.10.10.10">
    <property type="entry name" value="Winged helix-like DNA-binding domain superfamily/Winged helix DNA-binding domain"/>
    <property type="match status" value="1"/>
</dbReference>
<comment type="similarity">
    <text evidence="1">Belongs to the sigma-70 factor family. ECF subfamily.</text>
</comment>
<name>A0A1G4QRY8_9CAUL</name>
<reference evidence="9" key="1">
    <citation type="submission" date="2016-10" db="EMBL/GenBank/DDBJ databases">
        <authorList>
            <person name="Varghese N."/>
            <person name="Submissions S."/>
        </authorList>
    </citation>
    <scope>NUCLEOTIDE SEQUENCE [LARGE SCALE GENOMIC DNA]</scope>
    <source>
        <strain evidence="9">CGMCC 1.3431</strain>
    </source>
</reference>
<protein>
    <submittedName>
        <fullName evidence="8">RNA polymerase sigma-70 factor, ECF subfamily</fullName>
    </submittedName>
</protein>
<dbReference type="PANTHER" id="PTHR43133:SF58">
    <property type="entry name" value="ECF RNA POLYMERASE SIGMA FACTOR SIGD"/>
    <property type="match status" value="1"/>
</dbReference>
<sequence>MAPYNISEWQALMRSAQAGDAAAYRSLLEALRPWLVAYFRRRLMGSDGEDLVQMTLLSLHEKRNTYDSGSPFLPWIAAVARHKLIDFVRKSGRHIHVELNEELGLEDGMQPDLAARDVAVLLAQLPKDQARIIKLHKLDGLSVEEVAGQTGKSASAVKVTVHRGLKKLQSLVGIKGGVNE</sequence>
<evidence type="ECO:0000256" key="2">
    <source>
        <dbReference type="ARBA" id="ARBA00023015"/>
    </source>
</evidence>
<keyword evidence="9" id="KW-1185">Reference proteome</keyword>
<dbReference type="Gene3D" id="1.10.1740.10">
    <property type="match status" value="1"/>
</dbReference>
<dbReference type="InterPro" id="IPR013324">
    <property type="entry name" value="RNA_pol_sigma_r3/r4-like"/>
</dbReference>
<keyword evidence="3" id="KW-0731">Sigma factor</keyword>
<dbReference type="InterPro" id="IPR013325">
    <property type="entry name" value="RNA_pol_sigma_r2"/>
</dbReference>
<dbReference type="EMBL" id="FMTS01000001">
    <property type="protein sequence ID" value="SCW47225.1"/>
    <property type="molecule type" value="Genomic_DNA"/>
</dbReference>
<dbReference type="InterPro" id="IPR039425">
    <property type="entry name" value="RNA_pol_sigma-70-like"/>
</dbReference>
<evidence type="ECO:0000256" key="4">
    <source>
        <dbReference type="ARBA" id="ARBA00023125"/>
    </source>
</evidence>
<dbReference type="PANTHER" id="PTHR43133">
    <property type="entry name" value="RNA POLYMERASE ECF-TYPE SIGMA FACTO"/>
    <property type="match status" value="1"/>
</dbReference>
<evidence type="ECO:0000256" key="5">
    <source>
        <dbReference type="ARBA" id="ARBA00023163"/>
    </source>
</evidence>
<dbReference type="InterPro" id="IPR007627">
    <property type="entry name" value="RNA_pol_sigma70_r2"/>
</dbReference>
<evidence type="ECO:0000313" key="8">
    <source>
        <dbReference type="EMBL" id="SCW47225.1"/>
    </source>
</evidence>
<dbReference type="GO" id="GO:0003677">
    <property type="term" value="F:DNA binding"/>
    <property type="evidence" value="ECO:0007669"/>
    <property type="project" value="UniProtKB-KW"/>
</dbReference>
<evidence type="ECO:0000256" key="3">
    <source>
        <dbReference type="ARBA" id="ARBA00023082"/>
    </source>
</evidence>
<dbReference type="STRING" id="260084.SAMN02927928_1466"/>
<dbReference type="SUPFAM" id="SSF88946">
    <property type="entry name" value="Sigma2 domain of RNA polymerase sigma factors"/>
    <property type="match status" value="1"/>
</dbReference>
<dbReference type="GO" id="GO:0016987">
    <property type="term" value="F:sigma factor activity"/>
    <property type="evidence" value="ECO:0007669"/>
    <property type="project" value="UniProtKB-KW"/>
</dbReference>
<dbReference type="Pfam" id="PF08281">
    <property type="entry name" value="Sigma70_r4_2"/>
    <property type="match status" value="1"/>
</dbReference>
<dbReference type="CDD" id="cd06171">
    <property type="entry name" value="Sigma70_r4"/>
    <property type="match status" value="1"/>
</dbReference>
<keyword evidence="2" id="KW-0805">Transcription regulation</keyword>
<evidence type="ECO:0000313" key="9">
    <source>
        <dbReference type="Proteomes" id="UP000199150"/>
    </source>
</evidence>
<dbReference type="GO" id="GO:0006352">
    <property type="term" value="P:DNA-templated transcription initiation"/>
    <property type="evidence" value="ECO:0007669"/>
    <property type="project" value="InterPro"/>
</dbReference>
<dbReference type="InterPro" id="IPR014284">
    <property type="entry name" value="RNA_pol_sigma-70_dom"/>
</dbReference>
<gene>
    <name evidence="8" type="ORF">SAMN02927928_1466</name>
</gene>
<keyword evidence="5" id="KW-0804">Transcription</keyword>
<evidence type="ECO:0000259" key="7">
    <source>
        <dbReference type="Pfam" id="PF08281"/>
    </source>
</evidence>
<accession>A0A1G4QRY8</accession>
<dbReference type="InterPro" id="IPR036388">
    <property type="entry name" value="WH-like_DNA-bd_sf"/>
</dbReference>
<dbReference type="SUPFAM" id="SSF88659">
    <property type="entry name" value="Sigma3 and sigma4 domains of RNA polymerase sigma factors"/>
    <property type="match status" value="1"/>
</dbReference>
<dbReference type="Proteomes" id="UP000199150">
    <property type="component" value="Unassembled WGS sequence"/>
</dbReference>
<feature type="domain" description="RNA polymerase sigma-70 region 2" evidence="6">
    <location>
        <begin position="27"/>
        <end position="93"/>
    </location>
</feature>
<dbReference type="AlphaFoldDB" id="A0A1G4QRY8"/>